<dbReference type="RefSeq" id="WP_058277215.1">
    <property type="nucleotide sequence ID" value="NZ_CYPU01000024.1"/>
</dbReference>
<dbReference type="STRING" id="81569.RUM4293_03519"/>
<protein>
    <submittedName>
        <fullName evidence="1">Uncharacterized protein</fullName>
    </submittedName>
</protein>
<dbReference type="OrthoDB" id="7706685at2"/>
<sequence>MGTITHLGSIHVNGHQARLSGTYLGPDLQARTVIGASVVSGLEPQHLSPGHLVRVVGQPTRDGIRAERLEAGPFAGAVGVVQVQGYYSEPQPDGLYTVPGSGWIAYSDQPEIIDPNTLVIRCGGGGGLVNAGSTGAFLLSWDVEK</sequence>
<evidence type="ECO:0000313" key="2">
    <source>
        <dbReference type="Proteomes" id="UP000050783"/>
    </source>
</evidence>
<name>A0A0N7LQB4_9RHOB</name>
<proteinExistence type="predicted"/>
<accession>A0A0N7LQB4</accession>
<dbReference type="AlphaFoldDB" id="A0A0N7LQB4"/>
<evidence type="ECO:0000313" key="1">
    <source>
        <dbReference type="EMBL" id="CUH47548.1"/>
    </source>
</evidence>
<gene>
    <name evidence="1" type="ORF">RUA4292_01719</name>
</gene>
<dbReference type="Proteomes" id="UP000050783">
    <property type="component" value="Unassembled WGS sequence"/>
</dbReference>
<organism evidence="1 2">
    <name type="scientific">Ruegeria atlantica</name>
    <dbReference type="NCBI Taxonomy" id="81569"/>
    <lineage>
        <taxon>Bacteria</taxon>
        <taxon>Pseudomonadati</taxon>
        <taxon>Pseudomonadota</taxon>
        <taxon>Alphaproteobacteria</taxon>
        <taxon>Rhodobacterales</taxon>
        <taxon>Roseobacteraceae</taxon>
        <taxon>Ruegeria</taxon>
    </lineage>
</organism>
<reference evidence="1 2" key="1">
    <citation type="submission" date="2015-09" db="EMBL/GenBank/DDBJ databases">
        <authorList>
            <consortium name="Swine Surveillance"/>
        </authorList>
    </citation>
    <scope>NUCLEOTIDE SEQUENCE [LARGE SCALE GENOMIC DNA]</scope>
    <source>
        <strain evidence="1 2">CECT 4292</strain>
    </source>
</reference>
<dbReference type="EMBL" id="CYPU01000024">
    <property type="protein sequence ID" value="CUH47548.1"/>
    <property type="molecule type" value="Genomic_DNA"/>
</dbReference>
<dbReference type="GeneID" id="55492954"/>